<comment type="caution">
    <text evidence="1">The sequence shown here is derived from an EMBL/GenBank/DDBJ whole genome shotgun (WGS) entry which is preliminary data.</text>
</comment>
<dbReference type="EMBL" id="JAAALK010000286">
    <property type="protein sequence ID" value="KAG8063633.1"/>
    <property type="molecule type" value="Genomic_DNA"/>
</dbReference>
<reference evidence="1" key="2">
    <citation type="submission" date="2021-02" db="EMBL/GenBank/DDBJ databases">
        <authorList>
            <person name="Kimball J.A."/>
            <person name="Haas M.W."/>
            <person name="Macchietto M."/>
            <person name="Kono T."/>
            <person name="Duquette J."/>
            <person name="Shao M."/>
        </authorList>
    </citation>
    <scope>NUCLEOTIDE SEQUENCE</scope>
    <source>
        <tissue evidence="1">Fresh leaf tissue</tissue>
    </source>
</reference>
<dbReference type="AlphaFoldDB" id="A0A8J5VYG4"/>
<evidence type="ECO:0000313" key="1">
    <source>
        <dbReference type="EMBL" id="KAG8063633.1"/>
    </source>
</evidence>
<dbReference type="Proteomes" id="UP000729402">
    <property type="component" value="Unassembled WGS sequence"/>
</dbReference>
<evidence type="ECO:0000313" key="2">
    <source>
        <dbReference type="Proteomes" id="UP000729402"/>
    </source>
</evidence>
<organism evidence="1 2">
    <name type="scientific">Zizania palustris</name>
    <name type="common">Northern wild rice</name>
    <dbReference type="NCBI Taxonomy" id="103762"/>
    <lineage>
        <taxon>Eukaryota</taxon>
        <taxon>Viridiplantae</taxon>
        <taxon>Streptophyta</taxon>
        <taxon>Embryophyta</taxon>
        <taxon>Tracheophyta</taxon>
        <taxon>Spermatophyta</taxon>
        <taxon>Magnoliopsida</taxon>
        <taxon>Liliopsida</taxon>
        <taxon>Poales</taxon>
        <taxon>Poaceae</taxon>
        <taxon>BOP clade</taxon>
        <taxon>Oryzoideae</taxon>
        <taxon>Oryzeae</taxon>
        <taxon>Zizaniinae</taxon>
        <taxon>Zizania</taxon>
    </lineage>
</organism>
<name>A0A8J5VYG4_ZIZPA</name>
<accession>A0A8J5VYG4</accession>
<gene>
    <name evidence="1" type="ORF">GUJ93_ZPchr0003g18240</name>
</gene>
<dbReference type="OrthoDB" id="412018at2759"/>
<sequence>MARSIEGYESLYRLLESNLSPELFKEASRLLLGLNYWRALEAISLPESTTAFAKAHSFDVQRSICPTSLPF</sequence>
<keyword evidence="2" id="KW-1185">Reference proteome</keyword>
<proteinExistence type="predicted"/>
<reference evidence="1" key="1">
    <citation type="journal article" date="2021" name="bioRxiv">
        <title>Whole Genome Assembly and Annotation of Northern Wild Rice, Zizania palustris L., Supports a Whole Genome Duplication in the Zizania Genus.</title>
        <authorList>
            <person name="Haas M."/>
            <person name="Kono T."/>
            <person name="Macchietto M."/>
            <person name="Millas R."/>
            <person name="McGilp L."/>
            <person name="Shao M."/>
            <person name="Duquette J."/>
            <person name="Hirsch C.N."/>
            <person name="Kimball J."/>
        </authorList>
    </citation>
    <scope>NUCLEOTIDE SEQUENCE</scope>
    <source>
        <tissue evidence="1">Fresh leaf tissue</tissue>
    </source>
</reference>
<protein>
    <submittedName>
        <fullName evidence="1">Uncharacterized protein</fullName>
    </submittedName>
</protein>